<dbReference type="Proteomes" id="UP000783686">
    <property type="component" value="Unassembled WGS sequence"/>
</dbReference>
<comment type="similarity">
    <text evidence="2">Belongs to the TMEM134/TMEM230 family.</text>
</comment>
<evidence type="ECO:0000256" key="2">
    <source>
        <dbReference type="ARBA" id="ARBA00007743"/>
    </source>
</evidence>
<dbReference type="InterPro" id="IPR008590">
    <property type="entry name" value="TMEM_230/134"/>
</dbReference>
<evidence type="ECO:0000256" key="3">
    <source>
        <dbReference type="ARBA" id="ARBA00022692"/>
    </source>
</evidence>
<dbReference type="InterPro" id="IPR039714">
    <property type="entry name" value="TMEM134"/>
</dbReference>
<feature type="transmembrane region" description="Helical" evidence="6">
    <location>
        <begin position="120"/>
        <end position="142"/>
    </location>
</feature>
<dbReference type="OrthoDB" id="5597044at2759"/>
<feature type="transmembrane region" description="Helical" evidence="6">
    <location>
        <begin position="83"/>
        <end position="108"/>
    </location>
</feature>
<evidence type="ECO:0000313" key="7">
    <source>
        <dbReference type="EMBL" id="CAD5206777.1"/>
    </source>
</evidence>
<comment type="subcellular location">
    <subcellularLocation>
        <location evidence="1">Membrane</location>
        <topology evidence="1">Multi-pass membrane protein</topology>
    </subcellularLocation>
</comment>
<keyword evidence="8" id="KW-1185">Reference proteome</keyword>
<evidence type="ECO:0000256" key="1">
    <source>
        <dbReference type="ARBA" id="ARBA00004141"/>
    </source>
</evidence>
<dbReference type="PANTHER" id="PTHR13558:SF1">
    <property type="entry name" value="TRANSMEMBRANE PROTEIN 134"/>
    <property type="match status" value="1"/>
</dbReference>
<keyword evidence="3 6" id="KW-0812">Transmembrane</keyword>
<evidence type="ECO:0000256" key="5">
    <source>
        <dbReference type="ARBA" id="ARBA00023136"/>
    </source>
</evidence>
<keyword evidence="5 6" id="KW-0472">Membrane</keyword>
<evidence type="ECO:0000313" key="8">
    <source>
        <dbReference type="Proteomes" id="UP000614601"/>
    </source>
</evidence>
<proteinExistence type="inferred from homology"/>
<accession>A0A811JU37</accession>
<sequence length="164" mass="18361">MSLNCHQRNVSVAEQLIGAEESRSESPQNPVYSSPNTVELGVSSLRGEVMFSNFSDCSSYYGLPNSRNENETRYMFKNPYLRANVRVVVGSIILTIVGFALIAFGSVVTFVPNEMDVHGWIFFVVGMLFFIPGFYHIVYIICTLCGREGYAFDNLPTFTKPLTT</sequence>
<dbReference type="Proteomes" id="UP000614601">
    <property type="component" value="Unassembled WGS sequence"/>
</dbReference>
<keyword evidence="4 6" id="KW-1133">Transmembrane helix</keyword>
<name>A0A811JU37_9BILA</name>
<organism evidence="7 8">
    <name type="scientific">Bursaphelenchus okinawaensis</name>
    <dbReference type="NCBI Taxonomy" id="465554"/>
    <lineage>
        <taxon>Eukaryota</taxon>
        <taxon>Metazoa</taxon>
        <taxon>Ecdysozoa</taxon>
        <taxon>Nematoda</taxon>
        <taxon>Chromadorea</taxon>
        <taxon>Rhabditida</taxon>
        <taxon>Tylenchina</taxon>
        <taxon>Tylenchomorpha</taxon>
        <taxon>Aphelenchoidea</taxon>
        <taxon>Aphelenchoididae</taxon>
        <taxon>Bursaphelenchus</taxon>
    </lineage>
</organism>
<gene>
    <name evidence="7" type="ORF">BOKJ2_LOCUS1461</name>
</gene>
<reference evidence="7" key="1">
    <citation type="submission" date="2020-09" db="EMBL/GenBank/DDBJ databases">
        <authorList>
            <person name="Kikuchi T."/>
        </authorList>
    </citation>
    <scope>NUCLEOTIDE SEQUENCE</scope>
    <source>
        <strain evidence="7">SH1</strain>
    </source>
</reference>
<evidence type="ECO:0000256" key="6">
    <source>
        <dbReference type="SAM" id="Phobius"/>
    </source>
</evidence>
<comment type="caution">
    <text evidence="7">The sequence shown here is derived from an EMBL/GenBank/DDBJ whole genome shotgun (WGS) entry which is preliminary data.</text>
</comment>
<evidence type="ECO:0008006" key="9">
    <source>
        <dbReference type="Google" id="ProtNLM"/>
    </source>
</evidence>
<dbReference type="Pfam" id="PF05915">
    <property type="entry name" value="TMEM_230_134"/>
    <property type="match status" value="1"/>
</dbReference>
<dbReference type="EMBL" id="CAJFDH010000001">
    <property type="protein sequence ID" value="CAD5206777.1"/>
    <property type="molecule type" value="Genomic_DNA"/>
</dbReference>
<dbReference type="PANTHER" id="PTHR13558">
    <property type="entry name" value="TRANSMEMBRANE PROTEIN 134"/>
    <property type="match status" value="1"/>
</dbReference>
<dbReference type="GO" id="GO:0016020">
    <property type="term" value="C:membrane"/>
    <property type="evidence" value="ECO:0007669"/>
    <property type="project" value="UniProtKB-SubCell"/>
</dbReference>
<protein>
    <recommendedName>
        <fullName evidence="9">Transmembrane protein 134</fullName>
    </recommendedName>
</protein>
<evidence type="ECO:0000256" key="4">
    <source>
        <dbReference type="ARBA" id="ARBA00022989"/>
    </source>
</evidence>
<dbReference type="EMBL" id="CAJFCW020000001">
    <property type="protein sequence ID" value="CAG9083084.1"/>
    <property type="molecule type" value="Genomic_DNA"/>
</dbReference>
<dbReference type="AlphaFoldDB" id="A0A811JU37"/>